<keyword evidence="11" id="KW-1185">Reference proteome</keyword>
<dbReference type="RefSeq" id="WP_371161127.1">
    <property type="nucleotide sequence ID" value="NZ_JBEDNX010000004.1"/>
</dbReference>
<reference evidence="10 11" key="1">
    <citation type="submission" date="2024-06" db="EMBL/GenBank/DDBJ databases">
        <title>Halorubrum miltondacostae sp. nov., a potential PHA producer isolated from an inland solar saltern in Rio Maior, Portugal.</title>
        <authorList>
            <person name="Albuquerque L."/>
            <person name="Viver T."/>
            <person name="Barroso C."/>
            <person name="Claudino R."/>
            <person name="Galvan M."/>
            <person name="Simoes G."/>
            <person name="Lobo Da Cunha A."/>
            <person name="Egas C."/>
        </authorList>
    </citation>
    <scope>NUCLEOTIDE SEQUENCE [LARGE SCALE GENOMIC DNA]</scope>
    <source>
        <strain evidence="10 11">RMP-11</strain>
    </source>
</reference>
<name>A0ABD5M2A3_9EURY</name>
<comment type="catalytic activity">
    <reaction evidence="1">
        <text>ATP + protein L-histidine = ADP + protein N-phospho-L-histidine.</text>
        <dbReference type="EC" id="2.7.13.3"/>
    </reaction>
</comment>
<feature type="coiled-coil region" evidence="6">
    <location>
        <begin position="516"/>
        <end position="543"/>
    </location>
</feature>
<protein>
    <recommendedName>
        <fullName evidence="2">histidine kinase</fullName>
        <ecNumber evidence="2">2.7.13.3</ecNumber>
    </recommendedName>
</protein>
<evidence type="ECO:0000256" key="6">
    <source>
        <dbReference type="SAM" id="Coils"/>
    </source>
</evidence>
<feature type="domain" description="PAC" evidence="9">
    <location>
        <begin position="352"/>
        <end position="405"/>
    </location>
</feature>
<dbReference type="InterPro" id="IPR004358">
    <property type="entry name" value="Sig_transdc_His_kin-like_C"/>
</dbReference>
<feature type="domain" description="PAS" evidence="8">
    <location>
        <begin position="152"/>
        <end position="194"/>
    </location>
</feature>
<dbReference type="SMART" id="SM00091">
    <property type="entry name" value="PAS"/>
    <property type="match status" value="5"/>
</dbReference>
<comment type="caution">
    <text evidence="10">The sequence shown here is derived from an EMBL/GenBank/DDBJ whole genome shotgun (WGS) entry which is preliminary data.</text>
</comment>
<dbReference type="SUPFAM" id="SSF55874">
    <property type="entry name" value="ATPase domain of HSP90 chaperone/DNA topoisomerase II/histidine kinase"/>
    <property type="match status" value="1"/>
</dbReference>
<feature type="domain" description="Histidine kinase" evidence="7">
    <location>
        <begin position="671"/>
        <end position="879"/>
    </location>
</feature>
<keyword evidence="4" id="KW-0808">Transferase</keyword>
<evidence type="ECO:0000256" key="5">
    <source>
        <dbReference type="ARBA" id="ARBA00022777"/>
    </source>
</evidence>
<dbReference type="InterPro" id="IPR003594">
    <property type="entry name" value="HATPase_dom"/>
</dbReference>
<dbReference type="NCBIfam" id="TIGR00229">
    <property type="entry name" value="sensory_box"/>
    <property type="match status" value="5"/>
</dbReference>
<feature type="domain" description="PAC" evidence="9">
    <location>
        <begin position="224"/>
        <end position="275"/>
    </location>
</feature>
<organism evidence="10 11">
    <name type="scientific">Halorubrum miltondacostae</name>
    <dbReference type="NCBI Taxonomy" id="3076378"/>
    <lineage>
        <taxon>Archaea</taxon>
        <taxon>Methanobacteriati</taxon>
        <taxon>Methanobacteriota</taxon>
        <taxon>Stenosarchaea group</taxon>
        <taxon>Halobacteria</taxon>
        <taxon>Halobacteriales</taxon>
        <taxon>Haloferacaceae</taxon>
        <taxon>Halorubrum</taxon>
    </lineage>
</organism>
<dbReference type="Gene3D" id="3.30.450.20">
    <property type="entry name" value="PAS domain"/>
    <property type="match status" value="5"/>
</dbReference>
<dbReference type="InterPro" id="IPR013656">
    <property type="entry name" value="PAS_4"/>
</dbReference>
<dbReference type="SMART" id="SM00086">
    <property type="entry name" value="PAC"/>
    <property type="match status" value="4"/>
</dbReference>
<dbReference type="SUPFAM" id="SSF47384">
    <property type="entry name" value="Homodimeric domain of signal transducing histidine kinase"/>
    <property type="match status" value="1"/>
</dbReference>
<feature type="domain" description="PAC" evidence="9">
    <location>
        <begin position="101"/>
        <end position="151"/>
    </location>
</feature>
<dbReference type="PRINTS" id="PR00344">
    <property type="entry name" value="BCTRLSENSOR"/>
</dbReference>
<dbReference type="Proteomes" id="UP001567572">
    <property type="component" value="Unassembled WGS sequence"/>
</dbReference>
<dbReference type="InterPro" id="IPR052162">
    <property type="entry name" value="Sensor_kinase/Photoreceptor"/>
</dbReference>
<evidence type="ECO:0000259" key="7">
    <source>
        <dbReference type="PROSITE" id="PS50109"/>
    </source>
</evidence>
<dbReference type="SUPFAM" id="SSF55785">
    <property type="entry name" value="PYP-like sensor domain (PAS domain)"/>
    <property type="match status" value="5"/>
</dbReference>
<feature type="domain" description="PAS" evidence="8">
    <location>
        <begin position="276"/>
        <end position="348"/>
    </location>
</feature>
<feature type="coiled-coil region" evidence="6">
    <location>
        <begin position="644"/>
        <end position="671"/>
    </location>
</feature>
<dbReference type="PROSITE" id="PS50112">
    <property type="entry name" value="PAS"/>
    <property type="match status" value="3"/>
</dbReference>
<proteinExistence type="predicted"/>
<evidence type="ECO:0000256" key="4">
    <source>
        <dbReference type="ARBA" id="ARBA00022679"/>
    </source>
</evidence>
<evidence type="ECO:0000256" key="2">
    <source>
        <dbReference type="ARBA" id="ARBA00012438"/>
    </source>
</evidence>
<keyword evidence="3" id="KW-0597">Phosphoprotein</keyword>
<dbReference type="PANTHER" id="PTHR43304">
    <property type="entry name" value="PHYTOCHROME-LIKE PROTEIN CPH1"/>
    <property type="match status" value="1"/>
</dbReference>
<gene>
    <name evidence="10" type="ORF">ABNG04_06640</name>
</gene>
<sequence length="879" mass="99033">MGKGSQSTGGDDRLEAGGKGVESAYEAMFREADDAIFLVDVAQAGGEYEFTFKQNNAAYQRQTGLSEDAMFGETPRELLGDEQGAAVEANYRRCVEEGATIEYEERLEFPDGTSDWQTKLTPVTNGGEVTQIVGIARDITEQKEREREHRRTHRRFQTVLETMDAAVFLKDTEGRYLLANQACRDLFDIDEDPIGMTDEEIFPEATAARARSDDRRVVEEDELIELEETVPTPAGESVRLTRKSPVYDEDGGIRGVCGVSTDITEQRERERALQQIKDRLELAVEGAQIGVWDWDMSTDEVEFNDQWAEMLGHSVDEIEPHLDAWERRVHPDDLGTAEEALSSHMAGESEFYEVEHRMRTAADEWKWIRSVGKAVERDESGEALRAVGIHIDIDEQKRRETELRRTRQVIERTQQSASIGWWELDLLKDELTWSDEVYRIHEVPTSESVELADGIEFYHPDDRKTIGAAFDRLTESGESYDLELRIVTRTGQTRWIRTVGDPQYDESGELVGALGLVQDITERKEYEQTIESTREELRKIIDLVPDLVFVKDREGEYLLANEATASAYGRTPADVEGKTEGEIIPEVDDSAEFRQDDLEVIESGEPKTVGEETLTTAAGETRILQTTKIPYEVAETSDDAVLGYARDVTELKRYERTLEEQRDTLMLLNQVVRHDIRNQLMVVESYTELLEDSLTDEESRTYARTVIEAAKQAADITETAKDVTDVLLQVGVEQTPMALRTELDRQIEQVRADQDRATVAVEGVIPDVSVMADDLLEAVFRNLLTNAVVHNDKEVAEVTVSAEATDDVVRVSVADNGPGIDDDHKEEIFQEGEKGLETGGTGIGLYLVKTLVDKYDGDVWVEDNEPTGSVFVVELRRAD</sequence>
<dbReference type="CDD" id="cd00082">
    <property type="entry name" value="HisKA"/>
    <property type="match status" value="1"/>
</dbReference>
<dbReference type="PANTHER" id="PTHR43304:SF1">
    <property type="entry name" value="PAC DOMAIN-CONTAINING PROTEIN"/>
    <property type="match status" value="1"/>
</dbReference>
<evidence type="ECO:0000259" key="8">
    <source>
        <dbReference type="PROSITE" id="PS50112"/>
    </source>
</evidence>
<dbReference type="InterPro" id="IPR013655">
    <property type="entry name" value="PAS_fold_3"/>
</dbReference>
<evidence type="ECO:0000313" key="10">
    <source>
        <dbReference type="EMBL" id="MEZ3163552.1"/>
    </source>
</evidence>
<accession>A0ABD5M2A3</accession>
<dbReference type="Pfam" id="PF08448">
    <property type="entry name" value="PAS_4"/>
    <property type="match status" value="3"/>
</dbReference>
<dbReference type="AlphaFoldDB" id="A0ABD5M2A3"/>
<evidence type="ECO:0000256" key="3">
    <source>
        <dbReference type="ARBA" id="ARBA00022553"/>
    </source>
</evidence>
<dbReference type="InterPro" id="IPR036890">
    <property type="entry name" value="HATPase_C_sf"/>
</dbReference>
<dbReference type="InterPro" id="IPR035965">
    <property type="entry name" value="PAS-like_dom_sf"/>
</dbReference>
<dbReference type="GO" id="GO:0004673">
    <property type="term" value="F:protein histidine kinase activity"/>
    <property type="evidence" value="ECO:0007669"/>
    <property type="project" value="UniProtKB-EC"/>
</dbReference>
<dbReference type="EC" id="2.7.13.3" evidence="2"/>
<feature type="domain" description="PAC" evidence="9">
    <location>
        <begin position="480"/>
        <end position="532"/>
    </location>
</feature>
<dbReference type="Gene3D" id="2.10.70.100">
    <property type="match status" value="1"/>
</dbReference>
<dbReference type="PROSITE" id="PS50109">
    <property type="entry name" value="HIS_KIN"/>
    <property type="match status" value="1"/>
</dbReference>
<keyword evidence="6" id="KW-0175">Coiled coil</keyword>
<dbReference type="CDD" id="cd00130">
    <property type="entry name" value="PAS"/>
    <property type="match status" value="5"/>
</dbReference>
<dbReference type="SMART" id="SM00387">
    <property type="entry name" value="HATPase_c"/>
    <property type="match status" value="1"/>
</dbReference>
<dbReference type="InterPro" id="IPR000014">
    <property type="entry name" value="PAS"/>
</dbReference>
<dbReference type="PROSITE" id="PS50113">
    <property type="entry name" value="PAC"/>
    <property type="match status" value="4"/>
</dbReference>
<dbReference type="InterPro" id="IPR003661">
    <property type="entry name" value="HisK_dim/P_dom"/>
</dbReference>
<evidence type="ECO:0000313" key="11">
    <source>
        <dbReference type="Proteomes" id="UP001567572"/>
    </source>
</evidence>
<evidence type="ECO:0000259" key="9">
    <source>
        <dbReference type="PROSITE" id="PS50113"/>
    </source>
</evidence>
<dbReference type="InterPro" id="IPR036097">
    <property type="entry name" value="HisK_dim/P_sf"/>
</dbReference>
<keyword evidence="5" id="KW-0418">Kinase</keyword>
<feature type="domain" description="PAS" evidence="8">
    <location>
        <begin position="533"/>
        <end position="579"/>
    </location>
</feature>
<evidence type="ECO:0000256" key="1">
    <source>
        <dbReference type="ARBA" id="ARBA00000085"/>
    </source>
</evidence>
<dbReference type="Gene3D" id="3.30.565.10">
    <property type="entry name" value="Histidine kinase-like ATPase, C-terminal domain"/>
    <property type="match status" value="1"/>
</dbReference>
<dbReference type="Pfam" id="PF02518">
    <property type="entry name" value="HATPase_c"/>
    <property type="match status" value="1"/>
</dbReference>
<dbReference type="EMBL" id="JBEDNY010000002">
    <property type="protein sequence ID" value="MEZ3163552.1"/>
    <property type="molecule type" value="Genomic_DNA"/>
</dbReference>
<dbReference type="InterPro" id="IPR000700">
    <property type="entry name" value="PAS-assoc_C"/>
</dbReference>
<dbReference type="InterPro" id="IPR005467">
    <property type="entry name" value="His_kinase_dom"/>
</dbReference>
<dbReference type="Pfam" id="PF08447">
    <property type="entry name" value="PAS_3"/>
    <property type="match status" value="2"/>
</dbReference>
<dbReference type="InterPro" id="IPR001610">
    <property type="entry name" value="PAC"/>
</dbReference>